<reference evidence="2 3" key="1">
    <citation type="submission" date="2024-02" db="EMBL/GenBank/DDBJ databases">
        <title>De novo assembly and annotation of 12 fungi associated with fruit tree decline syndrome in Ontario, Canada.</title>
        <authorList>
            <person name="Sulman M."/>
            <person name="Ellouze W."/>
            <person name="Ilyukhin E."/>
        </authorList>
    </citation>
    <scope>NUCLEOTIDE SEQUENCE [LARGE SCALE GENOMIC DNA]</scope>
    <source>
        <strain evidence="2 3">M42-189</strain>
    </source>
</reference>
<sequence>MPRIPTSLLRKAYAIDPLLPRLLPPCRDLRAAQNELRWLREHVVNVAQTRSAKGSHVSKGAFLRDLVQQRALGKPLQYLLGTEYFGDLEISCRPGVLIPRQDTATSVQRLVHLIRDAQNLPSELRVLDLCTGTGCIPLLFHHEFYATRDDIDLRALGIDISKKSLQLAIHNHKRVRRNKSWVEKGSIAYTRADVLANPFADVVGNRLSVSTALRYARLPHLWDILISNPPYISPSGYWKTTTRSVRGFEPKLALVPPPKAGNDDAQQGDAFYQPILNIASEVEAKIVLLEVADLDQALRVARAAKTLRLFDGIEIWREQPDEPHGPSLETAEFPVLGQGNARSVICWRGTGAAWLGKRERANAYEDVAFPDTSLDAHFRLDPVGLPQGDQLRPYWVKQLNQQQRAERHNAWRDNEHQSLGESTEAETAGEARKAGPGAVAGGSSQTDLAKKKISKALKKPGSQLTDSHGREETQADRTTSAQKTNKTGRRSRRLNKAQLERLVQDYLAGRKVTAIAGELKCTRRTVYNHLHNWSIFQVQKVPLTEEQRMGIVRRWQDGWGWQAIKDEFKCSVSTVGRTINDFHRRESIERTHRRKRSKSLGHKGK</sequence>
<keyword evidence="3" id="KW-1185">Reference proteome</keyword>
<protein>
    <recommendedName>
        <fullName evidence="4">Site-specific DNA-methyltransferase (adenine-specific)</fullName>
    </recommendedName>
</protein>
<feature type="region of interest" description="Disordered" evidence="1">
    <location>
        <begin position="405"/>
        <end position="494"/>
    </location>
</feature>
<dbReference type="SUPFAM" id="SSF53335">
    <property type="entry name" value="S-adenosyl-L-methionine-dependent methyltransferases"/>
    <property type="match status" value="1"/>
</dbReference>
<dbReference type="EMBL" id="JAKJXO020000008">
    <property type="protein sequence ID" value="KAL1601645.1"/>
    <property type="molecule type" value="Genomic_DNA"/>
</dbReference>
<dbReference type="PANTHER" id="PTHR18895:SF74">
    <property type="entry name" value="MTRF1L RELEASE FACTOR GLUTAMINE METHYLTRANSFERASE"/>
    <property type="match status" value="1"/>
</dbReference>
<name>A0ABR3RB43_9PLEO</name>
<dbReference type="PANTHER" id="PTHR18895">
    <property type="entry name" value="HEMK METHYLTRANSFERASE"/>
    <property type="match status" value="1"/>
</dbReference>
<dbReference type="Proteomes" id="UP001521785">
    <property type="component" value="Unassembled WGS sequence"/>
</dbReference>
<evidence type="ECO:0000313" key="2">
    <source>
        <dbReference type="EMBL" id="KAL1601645.1"/>
    </source>
</evidence>
<organism evidence="2 3">
    <name type="scientific">Paraconiothyrium brasiliense</name>
    <dbReference type="NCBI Taxonomy" id="300254"/>
    <lineage>
        <taxon>Eukaryota</taxon>
        <taxon>Fungi</taxon>
        <taxon>Dikarya</taxon>
        <taxon>Ascomycota</taxon>
        <taxon>Pezizomycotina</taxon>
        <taxon>Dothideomycetes</taxon>
        <taxon>Pleosporomycetidae</taxon>
        <taxon>Pleosporales</taxon>
        <taxon>Massarineae</taxon>
        <taxon>Didymosphaeriaceae</taxon>
        <taxon>Paraconiothyrium</taxon>
    </lineage>
</organism>
<dbReference type="InterPro" id="IPR050320">
    <property type="entry name" value="N5-glutamine_MTase"/>
</dbReference>
<dbReference type="InterPro" id="IPR036388">
    <property type="entry name" value="WH-like_DNA-bd_sf"/>
</dbReference>
<accession>A0ABR3RB43</accession>
<feature type="compositionally biased region" description="Basic and acidic residues" evidence="1">
    <location>
        <begin position="405"/>
        <end position="418"/>
    </location>
</feature>
<dbReference type="InterPro" id="IPR009057">
    <property type="entry name" value="Homeodomain-like_sf"/>
</dbReference>
<proteinExistence type="predicted"/>
<evidence type="ECO:0000313" key="3">
    <source>
        <dbReference type="Proteomes" id="UP001521785"/>
    </source>
</evidence>
<feature type="compositionally biased region" description="Polar residues" evidence="1">
    <location>
        <begin position="476"/>
        <end position="485"/>
    </location>
</feature>
<dbReference type="Gene3D" id="1.10.10.10">
    <property type="entry name" value="Winged helix-like DNA-binding domain superfamily/Winged helix DNA-binding domain"/>
    <property type="match status" value="1"/>
</dbReference>
<dbReference type="InterPro" id="IPR002052">
    <property type="entry name" value="DNA_methylase_N6_adenine_CS"/>
</dbReference>
<dbReference type="SUPFAM" id="SSF46689">
    <property type="entry name" value="Homeodomain-like"/>
    <property type="match status" value="1"/>
</dbReference>
<gene>
    <name evidence="2" type="ORF">SLS60_006560</name>
</gene>
<comment type="caution">
    <text evidence="2">The sequence shown here is derived from an EMBL/GenBank/DDBJ whole genome shotgun (WGS) entry which is preliminary data.</text>
</comment>
<dbReference type="InterPro" id="IPR029063">
    <property type="entry name" value="SAM-dependent_MTases_sf"/>
</dbReference>
<evidence type="ECO:0008006" key="4">
    <source>
        <dbReference type="Google" id="ProtNLM"/>
    </source>
</evidence>
<evidence type="ECO:0000256" key="1">
    <source>
        <dbReference type="SAM" id="MobiDB-lite"/>
    </source>
</evidence>
<dbReference type="Gene3D" id="3.40.50.150">
    <property type="entry name" value="Vaccinia Virus protein VP39"/>
    <property type="match status" value="1"/>
</dbReference>
<dbReference type="PROSITE" id="PS00092">
    <property type="entry name" value="N6_MTASE"/>
    <property type="match status" value="1"/>
</dbReference>